<evidence type="ECO:0000256" key="3">
    <source>
        <dbReference type="ARBA" id="ARBA00022723"/>
    </source>
</evidence>
<keyword evidence="10" id="KW-1185">Reference proteome</keyword>
<reference evidence="9 10" key="1">
    <citation type="submission" date="2023-09" db="EMBL/GenBank/DDBJ databases">
        <title>Streptomyces sp. nov.: A antagonism against Alternaria gaisen Producing Streptochlin, Isolated from Tamarix root soil.</title>
        <authorList>
            <person name="Chen Y."/>
        </authorList>
    </citation>
    <scope>NUCLEOTIDE SEQUENCE [LARGE SCALE GENOMIC DNA]</scope>
    <source>
        <strain evidence="9 10">TRM76323</strain>
    </source>
</reference>
<evidence type="ECO:0000256" key="5">
    <source>
        <dbReference type="ARBA" id="ARBA00022801"/>
    </source>
</evidence>
<evidence type="ECO:0000313" key="9">
    <source>
        <dbReference type="EMBL" id="MDT9681081.1"/>
    </source>
</evidence>
<evidence type="ECO:0000256" key="6">
    <source>
        <dbReference type="ARBA" id="ARBA00022833"/>
    </source>
</evidence>
<dbReference type="PANTHER" id="PTHR33794">
    <property type="entry name" value="BACILLOLYSIN"/>
    <property type="match status" value="1"/>
</dbReference>
<dbReference type="EMBL" id="JAWCTQ010000002">
    <property type="protein sequence ID" value="MDT9681081.1"/>
    <property type="molecule type" value="Genomic_DNA"/>
</dbReference>
<gene>
    <name evidence="9" type="ORF">RND61_03170</name>
</gene>
<dbReference type="Gene3D" id="2.60.40.10">
    <property type="entry name" value="Immunoglobulins"/>
    <property type="match status" value="1"/>
</dbReference>
<evidence type="ECO:0000256" key="2">
    <source>
        <dbReference type="ARBA" id="ARBA00022670"/>
    </source>
</evidence>
<dbReference type="Pfam" id="PF01483">
    <property type="entry name" value="P_proprotein"/>
    <property type="match status" value="1"/>
</dbReference>
<name>A0ABU3QED9_9ACTN</name>
<dbReference type="SUPFAM" id="SSF55486">
    <property type="entry name" value="Metalloproteases ('zincins'), catalytic domain"/>
    <property type="match status" value="1"/>
</dbReference>
<dbReference type="SUPFAM" id="SSF49313">
    <property type="entry name" value="Cadherin-like"/>
    <property type="match status" value="1"/>
</dbReference>
<dbReference type="InterPro" id="IPR050728">
    <property type="entry name" value="Zinc_Metalloprotease_M4"/>
</dbReference>
<dbReference type="InterPro" id="IPR002884">
    <property type="entry name" value="P_dom"/>
</dbReference>
<keyword evidence="4" id="KW-0732">Signal</keyword>
<proteinExistence type="inferred from homology"/>
<dbReference type="RefSeq" id="WP_315876069.1">
    <property type="nucleotide sequence ID" value="NZ_JAWCTQ010000002.1"/>
</dbReference>
<dbReference type="InterPro" id="IPR015919">
    <property type="entry name" value="Cadherin-like_sf"/>
</dbReference>
<dbReference type="Pfam" id="PF07504">
    <property type="entry name" value="FTP"/>
    <property type="match status" value="1"/>
</dbReference>
<dbReference type="CDD" id="cd09597">
    <property type="entry name" value="M4_TLP"/>
    <property type="match status" value="1"/>
</dbReference>
<keyword evidence="2" id="KW-0645">Protease</keyword>
<feature type="domain" description="P/Homo B" evidence="8">
    <location>
        <begin position="661"/>
        <end position="782"/>
    </location>
</feature>
<dbReference type="InterPro" id="IPR011096">
    <property type="entry name" value="FTP_domain"/>
</dbReference>
<dbReference type="Pfam" id="PF05345">
    <property type="entry name" value="He_PIG"/>
    <property type="match status" value="1"/>
</dbReference>
<protein>
    <submittedName>
        <fullName evidence="9">M4 family metallopeptidase</fullName>
    </submittedName>
</protein>
<dbReference type="InterPro" id="IPR027268">
    <property type="entry name" value="Peptidase_M4/M1_CTD_sf"/>
</dbReference>
<dbReference type="InterPro" id="IPR006311">
    <property type="entry name" value="TAT_signal"/>
</dbReference>
<dbReference type="InterPro" id="IPR001570">
    <property type="entry name" value="Peptidase_M4_C_domain"/>
</dbReference>
<keyword evidence="7" id="KW-0482">Metalloprotease</keyword>
<dbReference type="PRINTS" id="PR00730">
    <property type="entry name" value="THERMOLYSIN"/>
</dbReference>
<dbReference type="InterPro" id="IPR008979">
    <property type="entry name" value="Galactose-bd-like_sf"/>
</dbReference>
<dbReference type="SUPFAM" id="SSF49785">
    <property type="entry name" value="Galactose-binding domain-like"/>
    <property type="match status" value="1"/>
</dbReference>
<keyword evidence="6" id="KW-0862">Zinc</keyword>
<dbReference type="PROSITE" id="PS51318">
    <property type="entry name" value="TAT"/>
    <property type="match status" value="1"/>
</dbReference>
<dbReference type="Gene3D" id="2.60.120.260">
    <property type="entry name" value="Galactose-binding domain-like"/>
    <property type="match status" value="1"/>
</dbReference>
<dbReference type="InterPro" id="IPR023612">
    <property type="entry name" value="Peptidase_M4"/>
</dbReference>
<dbReference type="Gene3D" id="1.10.390.10">
    <property type="entry name" value="Neutral Protease Domain 2"/>
    <property type="match status" value="1"/>
</dbReference>
<comment type="similarity">
    <text evidence="1">Belongs to the peptidase M4 family.</text>
</comment>
<dbReference type="Pfam" id="PF02868">
    <property type="entry name" value="Peptidase_M4_C"/>
    <property type="match status" value="1"/>
</dbReference>
<sequence>MADRALFSRHISIPGPRPLRGGAAPRRRAALTAVLAAGALLLPVTTTAGPSAFAADTDRAPRQIEVAPRSGAGNVELSVPQRKKLLEAASDQSTATARHLKLGDREKLVPKDVVKDADGTVHTRYERTYAGLPVLGGDLVVHEGRASRTVTKATPARITVDTVEPAVATSAARKEALAAGEEEGVAKRAVSRAPRQVVWAGSGEPVLAWETFVTGVQEDGTPSRLQVVTDATTGERLHSSEQIHAGEGQSQYSGPVRIGSVHNGTAYELTDPARGNHRTYSFAPDNTQTLLTDADDHWGDGTAAHEQTAAVDAAYGAQKTWDFYQHRFGRNGIANDGVGARSRVHYGSGYANAFWDDLCFCMTYGDGLGDARPVTSMDIAAHEMSHGVTYATANLHYSGESGGLNEATSDIMAAAVEFYADNPLDTPDYTMAELIDLRGTGRPIRYMDQPSKDASAKGTSQDYWTPETRKLDPHFSSGVGNHFFYLLAEGSGRKTINGIAYDSPTHDGNPVAGIGIENAAAIWYRALTVYMTSRTDYAGARVATLRAANDLFGMDNGAYTAVGNAWAAVNVGPSYVNNIAAVVPPAQESAVGQPTELRIDAVSTRPGALRYAATGLPAGLGIDTATGVISGTPTTAGDFTTVVTVTNSASESRDVTFAWSVLASGGNFFTNPARVDIPNWVTVESPIVVTGRTGNAPGDLKVTVDLVHDFIGGQVINLVAEDGTVILVKDFVWDEGRELHHTFTVDASAVPANGTWKLRVIDNTPGIFTVDPGYLDGWSLTF</sequence>
<evidence type="ECO:0000313" key="10">
    <source>
        <dbReference type="Proteomes" id="UP001250181"/>
    </source>
</evidence>
<dbReference type="Gene3D" id="3.10.170.10">
    <property type="match status" value="1"/>
</dbReference>
<dbReference type="PROSITE" id="PS51829">
    <property type="entry name" value="P_HOMO_B"/>
    <property type="match status" value="1"/>
</dbReference>
<dbReference type="InterPro" id="IPR013856">
    <property type="entry name" value="Peptidase_M4_domain"/>
</dbReference>
<dbReference type="Gene3D" id="3.10.450.490">
    <property type="match status" value="1"/>
</dbReference>
<evidence type="ECO:0000256" key="4">
    <source>
        <dbReference type="ARBA" id="ARBA00022729"/>
    </source>
</evidence>
<evidence type="ECO:0000259" key="8">
    <source>
        <dbReference type="PROSITE" id="PS51829"/>
    </source>
</evidence>
<dbReference type="InterPro" id="IPR013783">
    <property type="entry name" value="Ig-like_fold"/>
</dbReference>
<evidence type="ECO:0000256" key="7">
    <source>
        <dbReference type="ARBA" id="ARBA00023049"/>
    </source>
</evidence>
<keyword evidence="3" id="KW-0479">Metal-binding</keyword>
<keyword evidence="5" id="KW-0378">Hydrolase</keyword>
<comment type="caution">
    <text evidence="9">The sequence shown here is derived from an EMBL/GenBank/DDBJ whole genome shotgun (WGS) entry which is preliminary data.</text>
</comment>
<dbReference type="Proteomes" id="UP001250181">
    <property type="component" value="Unassembled WGS sequence"/>
</dbReference>
<dbReference type="PANTHER" id="PTHR33794:SF1">
    <property type="entry name" value="BACILLOLYSIN"/>
    <property type="match status" value="1"/>
</dbReference>
<accession>A0ABU3QED9</accession>
<dbReference type="Pfam" id="PF01447">
    <property type="entry name" value="Peptidase_M4"/>
    <property type="match status" value="1"/>
</dbReference>
<evidence type="ECO:0000256" key="1">
    <source>
        <dbReference type="ARBA" id="ARBA00009388"/>
    </source>
</evidence>
<organism evidence="9 10">
    <name type="scientific">Streptomyces tamarix</name>
    <dbReference type="NCBI Taxonomy" id="3078565"/>
    <lineage>
        <taxon>Bacteria</taxon>
        <taxon>Bacillati</taxon>
        <taxon>Actinomycetota</taxon>
        <taxon>Actinomycetes</taxon>
        <taxon>Kitasatosporales</taxon>
        <taxon>Streptomycetaceae</taxon>
        <taxon>Streptomyces</taxon>
    </lineage>
</organism>